<dbReference type="Proteomes" id="UP000000600">
    <property type="component" value="Unassembled WGS sequence"/>
</dbReference>
<sequence length="446" mass="49252">MRSSALVICILVLGSALSAELDLGTSLLSMDLSDVALLDTTSMSCSTPQNEFERVSAQMAAWADIVQHKDSLHRDIDRLETIKELIQKRKFKSLEKQLNKLELPKTESKIGEPILAEFRQKLQGLSNPETADECEATLLKLCIYLLKQFNSCRQQCQSSPVTVIKIKGKIKDLQVVQQGCGQPAPCEDEPGVPDEPVPEVPEVPEEKGPEEKEVPPEVEPQPPTPPGEEEKPEIPDEKGPEEKDIPPEVEPLPPAPPGEEDKPEIPDEKGPEEKEVPPEVEPLPPAPPGEEGKPEIPDEKGPEEQDVPPEVEPQPPAPPGEEQKPEIPDEKGPEEKHEEGEPPVEPPVEPSPEESPEEEGEIPDEPPVNPNHEESPEESTEEWVEEIEEEFEEFENPPIVAPPIEPPSAVEKACLNSPLHQSINNWKVTIQMALSLSNILGSWKII</sequence>
<dbReference type="AlphaFoldDB" id="A0CT31"/>
<feature type="compositionally biased region" description="Acidic residues" evidence="1">
    <location>
        <begin position="351"/>
        <end position="364"/>
    </location>
</feature>
<feature type="compositionally biased region" description="Pro residues" evidence="1">
    <location>
        <begin position="279"/>
        <end position="288"/>
    </location>
</feature>
<dbReference type="HOGENOM" id="CLU_652938_0_0_1"/>
<keyword evidence="2" id="KW-0732">Signal</keyword>
<name>A0CT31_PARTE</name>
<evidence type="ECO:0008006" key="5">
    <source>
        <dbReference type="Google" id="ProtNLM"/>
    </source>
</evidence>
<feature type="region of interest" description="Disordered" evidence="1">
    <location>
        <begin position="180"/>
        <end position="405"/>
    </location>
</feature>
<feature type="signal peptide" evidence="2">
    <location>
        <begin position="1"/>
        <end position="18"/>
    </location>
</feature>
<feature type="compositionally biased region" description="Pro residues" evidence="1">
    <location>
        <begin position="248"/>
        <end position="257"/>
    </location>
</feature>
<dbReference type="RefSeq" id="XP_001441345.1">
    <property type="nucleotide sequence ID" value="XM_001441308.1"/>
</dbReference>
<gene>
    <name evidence="3" type="ORF">GSPATT00038966001</name>
</gene>
<dbReference type="OMA" id="DEWMATV"/>
<feature type="compositionally biased region" description="Pro residues" evidence="1">
    <location>
        <begin position="217"/>
        <end position="226"/>
    </location>
</feature>
<feature type="compositionally biased region" description="Basic and acidic residues" evidence="1">
    <location>
        <begin position="259"/>
        <end position="277"/>
    </location>
</feature>
<feature type="chain" id="PRO_5002623547" description="Proline-rich protein" evidence="2">
    <location>
        <begin position="19"/>
        <end position="446"/>
    </location>
</feature>
<accession>A0CT31</accession>
<feature type="compositionally biased region" description="Basic and acidic residues" evidence="1">
    <location>
        <begin position="290"/>
        <end position="303"/>
    </location>
</feature>
<feature type="compositionally biased region" description="Basic and acidic residues" evidence="1">
    <location>
        <begin position="321"/>
        <end position="340"/>
    </location>
</feature>
<proteinExistence type="predicted"/>
<feature type="compositionally biased region" description="Pro residues" evidence="1">
    <location>
        <begin position="310"/>
        <end position="319"/>
    </location>
</feature>
<dbReference type="EMBL" id="CT868173">
    <property type="protein sequence ID" value="CAK73948.1"/>
    <property type="molecule type" value="Genomic_DNA"/>
</dbReference>
<feature type="compositionally biased region" description="Basic and acidic residues" evidence="1">
    <location>
        <begin position="204"/>
        <end position="215"/>
    </location>
</feature>
<evidence type="ECO:0000256" key="1">
    <source>
        <dbReference type="SAM" id="MobiDB-lite"/>
    </source>
</evidence>
<reference evidence="3 4" key="1">
    <citation type="journal article" date="2006" name="Nature">
        <title>Global trends of whole-genome duplications revealed by the ciliate Paramecium tetraurelia.</title>
        <authorList>
            <consortium name="Genoscope"/>
            <person name="Aury J.-M."/>
            <person name="Jaillon O."/>
            <person name="Duret L."/>
            <person name="Noel B."/>
            <person name="Jubin C."/>
            <person name="Porcel B.M."/>
            <person name="Segurens B."/>
            <person name="Daubin V."/>
            <person name="Anthouard V."/>
            <person name="Aiach N."/>
            <person name="Arnaiz O."/>
            <person name="Billaut A."/>
            <person name="Beisson J."/>
            <person name="Blanc I."/>
            <person name="Bouhouche K."/>
            <person name="Camara F."/>
            <person name="Duharcourt S."/>
            <person name="Guigo R."/>
            <person name="Gogendeau D."/>
            <person name="Katinka M."/>
            <person name="Keller A.-M."/>
            <person name="Kissmehl R."/>
            <person name="Klotz C."/>
            <person name="Koll F."/>
            <person name="Le Moue A."/>
            <person name="Lepere C."/>
            <person name="Malinsky S."/>
            <person name="Nowacki M."/>
            <person name="Nowak J.K."/>
            <person name="Plattner H."/>
            <person name="Poulain J."/>
            <person name="Ruiz F."/>
            <person name="Serrano V."/>
            <person name="Zagulski M."/>
            <person name="Dessen P."/>
            <person name="Betermier M."/>
            <person name="Weissenbach J."/>
            <person name="Scarpelli C."/>
            <person name="Schachter V."/>
            <person name="Sperling L."/>
            <person name="Meyer E."/>
            <person name="Cohen J."/>
            <person name="Wincker P."/>
        </authorList>
    </citation>
    <scope>NUCLEOTIDE SEQUENCE [LARGE SCALE GENOMIC DNA]</scope>
    <source>
        <strain evidence="3 4">Stock d4-2</strain>
    </source>
</reference>
<organism evidence="3 4">
    <name type="scientific">Paramecium tetraurelia</name>
    <dbReference type="NCBI Taxonomy" id="5888"/>
    <lineage>
        <taxon>Eukaryota</taxon>
        <taxon>Sar</taxon>
        <taxon>Alveolata</taxon>
        <taxon>Ciliophora</taxon>
        <taxon>Intramacronucleata</taxon>
        <taxon>Oligohymenophorea</taxon>
        <taxon>Peniculida</taxon>
        <taxon>Parameciidae</taxon>
        <taxon>Paramecium</taxon>
    </lineage>
</organism>
<dbReference type="GeneID" id="5027129"/>
<evidence type="ECO:0000256" key="2">
    <source>
        <dbReference type="SAM" id="SignalP"/>
    </source>
</evidence>
<keyword evidence="4" id="KW-1185">Reference proteome</keyword>
<dbReference type="PRINTS" id="PR01217">
    <property type="entry name" value="PRICHEXTENSN"/>
</dbReference>
<protein>
    <recommendedName>
        <fullName evidence="5">Proline-rich protein</fullName>
    </recommendedName>
</protein>
<dbReference type="KEGG" id="ptm:GSPATT00038966001"/>
<evidence type="ECO:0000313" key="3">
    <source>
        <dbReference type="EMBL" id="CAK73948.1"/>
    </source>
</evidence>
<feature type="compositionally biased region" description="Basic and acidic residues" evidence="1">
    <location>
        <begin position="228"/>
        <end position="246"/>
    </location>
</feature>
<evidence type="ECO:0000313" key="4">
    <source>
        <dbReference type="Proteomes" id="UP000000600"/>
    </source>
</evidence>
<feature type="compositionally biased region" description="Acidic residues" evidence="1">
    <location>
        <begin position="375"/>
        <end position="395"/>
    </location>
</feature>
<dbReference type="InParanoid" id="A0CT31"/>